<dbReference type="EMBL" id="JHEM01000014">
    <property type="protein sequence ID" value="KCB24184.1"/>
    <property type="molecule type" value="Genomic_DNA"/>
</dbReference>
<gene>
    <name evidence="1" type="ORF">L544_2049</name>
</gene>
<keyword evidence="2" id="KW-1185">Reference proteome</keyword>
<evidence type="ECO:0000313" key="1">
    <source>
        <dbReference type="EMBL" id="KCB24184.1"/>
    </source>
</evidence>
<dbReference type="Proteomes" id="UP000025748">
    <property type="component" value="Unassembled WGS sequence"/>
</dbReference>
<accession>A0ABR4R1U5</accession>
<evidence type="ECO:0000313" key="2">
    <source>
        <dbReference type="Proteomes" id="UP000025748"/>
    </source>
</evidence>
<name>A0ABR4R1U5_9BORD</name>
<protein>
    <submittedName>
        <fullName evidence="1">Uncharacterized protein</fullName>
    </submittedName>
</protein>
<reference evidence="1 2" key="1">
    <citation type="submission" date="2014-03" db="EMBL/GenBank/DDBJ databases">
        <title>Genome sequence of Bordetella hinzii.</title>
        <authorList>
            <person name="Register K."/>
            <person name="Harvill E."/>
            <person name="Goodfield L.L."/>
            <person name="Ivanov Y.V."/>
            <person name="Meyer J.A."/>
            <person name="Muse S.J."/>
            <person name="Jacobs N."/>
            <person name="Bendor L."/>
            <person name="Smallridge W.E."/>
            <person name="Brinkac L.M."/>
            <person name="Sanka R."/>
            <person name="Kim M."/>
            <person name="Losada L."/>
        </authorList>
    </citation>
    <scope>NUCLEOTIDE SEQUENCE [LARGE SCALE GENOMIC DNA]</scope>
    <source>
        <strain evidence="1 2">OH87 BAL007II</strain>
    </source>
</reference>
<comment type="caution">
    <text evidence="1">The sequence shown here is derived from an EMBL/GenBank/DDBJ whole genome shotgun (WGS) entry which is preliminary data.</text>
</comment>
<sequence length="61" mass="6841">MRQVRKTLNNPCSGYIGITINESNYQVDGVKSVVTLGPVSRPIRGVRPAPQLLERYGCFQY</sequence>
<organism evidence="1 2">
    <name type="scientific">Bordetella hinzii OH87 BAL007II</name>
    <dbReference type="NCBI Taxonomy" id="1331262"/>
    <lineage>
        <taxon>Bacteria</taxon>
        <taxon>Pseudomonadati</taxon>
        <taxon>Pseudomonadota</taxon>
        <taxon>Betaproteobacteria</taxon>
        <taxon>Burkholderiales</taxon>
        <taxon>Alcaligenaceae</taxon>
        <taxon>Bordetella</taxon>
    </lineage>
</organism>
<proteinExistence type="predicted"/>